<keyword evidence="1" id="KW-0678">Repressor</keyword>
<gene>
    <name evidence="6" type="ORF">UFOPK4098_01115</name>
    <name evidence="7" type="ORF">UFOPK4347_00281</name>
</gene>
<keyword evidence="4" id="KW-0804">Transcription</keyword>
<dbReference type="InterPro" id="IPR002571">
    <property type="entry name" value="HrcA"/>
</dbReference>
<dbReference type="AlphaFoldDB" id="A0A6J7R9V1"/>
<dbReference type="Pfam" id="PF01628">
    <property type="entry name" value="HrcA"/>
    <property type="match status" value="1"/>
</dbReference>
<reference evidence="6" key="1">
    <citation type="submission" date="2020-05" db="EMBL/GenBank/DDBJ databases">
        <authorList>
            <person name="Chiriac C."/>
            <person name="Salcher M."/>
            <person name="Ghai R."/>
            <person name="Kavagutti S V."/>
        </authorList>
    </citation>
    <scope>NUCLEOTIDE SEQUENCE</scope>
</reference>
<dbReference type="EMBL" id="CAFBPN010000066">
    <property type="protein sequence ID" value="CAB5025507.1"/>
    <property type="molecule type" value="Genomic_DNA"/>
</dbReference>
<evidence type="ECO:0000256" key="2">
    <source>
        <dbReference type="ARBA" id="ARBA00023015"/>
    </source>
</evidence>
<dbReference type="SUPFAM" id="SSF55781">
    <property type="entry name" value="GAF domain-like"/>
    <property type="match status" value="1"/>
</dbReference>
<dbReference type="GO" id="GO:0045892">
    <property type="term" value="P:negative regulation of DNA-templated transcription"/>
    <property type="evidence" value="ECO:0007669"/>
    <property type="project" value="TreeGrafter"/>
</dbReference>
<protein>
    <submittedName>
        <fullName evidence="6">Unannotated protein</fullName>
    </submittedName>
</protein>
<dbReference type="PANTHER" id="PTHR34824">
    <property type="entry name" value="HEAT-INDUCIBLE TRANSCRIPTION REPRESSOR HRCA"/>
    <property type="match status" value="1"/>
</dbReference>
<dbReference type="PANTHER" id="PTHR34824:SF1">
    <property type="entry name" value="HEAT-INDUCIBLE TRANSCRIPTION REPRESSOR HRCA"/>
    <property type="match status" value="1"/>
</dbReference>
<dbReference type="SUPFAM" id="SSF46785">
    <property type="entry name" value="Winged helix' DNA-binding domain"/>
    <property type="match status" value="1"/>
</dbReference>
<evidence type="ECO:0000313" key="6">
    <source>
        <dbReference type="EMBL" id="CAB5025507.1"/>
    </source>
</evidence>
<dbReference type="Gene3D" id="3.30.450.40">
    <property type="match status" value="1"/>
</dbReference>
<dbReference type="Gene3D" id="1.10.10.10">
    <property type="entry name" value="Winged helix-like DNA-binding domain superfamily/Winged helix DNA-binding domain"/>
    <property type="match status" value="1"/>
</dbReference>
<dbReference type="Gene3D" id="3.30.390.60">
    <property type="entry name" value="Heat-inducible transcription repressor hrca homolog, domain 3"/>
    <property type="match status" value="1"/>
</dbReference>
<feature type="domain" description="Heat-inducible transcription repressor HrcA C-terminal" evidence="5">
    <location>
        <begin position="104"/>
        <end position="311"/>
    </location>
</feature>
<sequence length="338" mass="35296">MLDERKTAILRAVVQEYIATGQPVGSAHIAHTAGVSVSSATVRNDMSMLEQEGYLVQPHTSAGRIPTDKGYRFFVDTLVTTAQAERVTSEQVGSFFHHSTGRVEELLQKTSGLLTNMTNYAALVVGPAADVATVRSVQIVRLSLHMGTVVVVLSSGVVQSEAIDLDDQISDAQVAAASAHLNAATYGHVFNQVHLAPSGDAKVDALCSSALSLLVPHQSDANVIVGGAATMAQAFDAVDVVRSVLQTLEQQYVVVSLVRDVLDRGLSVAIGSEHGVEPLAACSVVVAPVMADGEKLGTVGVLGPTRMNYPQALATVEAVSTQLGRRLADGNYGAVSNG</sequence>
<organism evidence="6">
    <name type="scientific">freshwater metagenome</name>
    <dbReference type="NCBI Taxonomy" id="449393"/>
    <lineage>
        <taxon>unclassified sequences</taxon>
        <taxon>metagenomes</taxon>
        <taxon>ecological metagenomes</taxon>
    </lineage>
</organism>
<dbReference type="InterPro" id="IPR036388">
    <property type="entry name" value="WH-like_DNA-bd_sf"/>
</dbReference>
<dbReference type="PIRSF" id="PIRSF005485">
    <property type="entry name" value="HrcA"/>
    <property type="match status" value="1"/>
</dbReference>
<dbReference type="NCBIfam" id="TIGR00331">
    <property type="entry name" value="hrcA"/>
    <property type="match status" value="1"/>
</dbReference>
<dbReference type="GO" id="GO:0003677">
    <property type="term" value="F:DNA binding"/>
    <property type="evidence" value="ECO:0007669"/>
    <property type="project" value="InterPro"/>
</dbReference>
<evidence type="ECO:0000259" key="5">
    <source>
        <dbReference type="Pfam" id="PF01628"/>
    </source>
</evidence>
<dbReference type="InterPro" id="IPR036390">
    <property type="entry name" value="WH_DNA-bd_sf"/>
</dbReference>
<name>A0A6J7R9V1_9ZZZZ</name>
<dbReference type="InterPro" id="IPR029016">
    <property type="entry name" value="GAF-like_dom_sf"/>
</dbReference>
<keyword evidence="3" id="KW-0346">Stress response</keyword>
<evidence type="ECO:0000256" key="1">
    <source>
        <dbReference type="ARBA" id="ARBA00022491"/>
    </source>
</evidence>
<evidence type="ECO:0000313" key="7">
    <source>
        <dbReference type="EMBL" id="CAB5060427.1"/>
    </source>
</evidence>
<accession>A0A6J7R9V1</accession>
<dbReference type="EMBL" id="CAFBQU010000004">
    <property type="protein sequence ID" value="CAB5060427.1"/>
    <property type="molecule type" value="Genomic_DNA"/>
</dbReference>
<evidence type="ECO:0000256" key="4">
    <source>
        <dbReference type="ARBA" id="ARBA00023163"/>
    </source>
</evidence>
<dbReference type="HAMAP" id="MF_00081">
    <property type="entry name" value="HrcA"/>
    <property type="match status" value="1"/>
</dbReference>
<dbReference type="InterPro" id="IPR021153">
    <property type="entry name" value="HrcA_C"/>
</dbReference>
<evidence type="ECO:0000256" key="3">
    <source>
        <dbReference type="ARBA" id="ARBA00023016"/>
    </source>
</evidence>
<proteinExistence type="inferred from homology"/>
<dbReference type="InterPro" id="IPR023120">
    <property type="entry name" value="WHTH_transcript_rep_HrcA_IDD"/>
</dbReference>
<keyword evidence="2" id="KW-0805">Transcription regulation</keyword>